<protein>
    <submittedName>
        <fullName evidence="2">Phage recombination protein Bet</fullName>
    </submittedName>
</protein>
<dbReference type="RefSeq" id="WP_011916986.1">
    <property type="nucleotide sequence ID" value="NC_009437.1"/>
</dbReference>
<dbReference type="AlphaFoldDB" id="A4XJG5"/>
<dbReference type="GO" id="GO:0003677">
    <property type="term" value="F:DNA binding"/>
    <property type="evidence" value="ECO:0007669"/>
    <property type="project" value="InterPro"/>
</dbReference>
<evidence type="ECO:0000313" key="2">
    <source>
        <dbReference type="EMBL" id="ABP67050.1"/>
    </source>
</evidence>
<dbReference type="InterPro" id="IPR010183">
    <property type="entry name" value="Phage_lambda_Bet"/>
</dbReference>
<feature type="compositionally biased region" description="Basic and acidic residues" evidence="1">
    <location>
        <begin position="245"/>
        <end position="254"/>
    </location>
</feature>
<accession>A4XJG5</accession>
<gene>
    <name evidence="2" type="ordered locus">Csac_1450</name>
</gene>
<dbReference type="NCBIfam" id="TIGR01913">
    <property type="entry name" value="bet_lambda"/>
    <property type="match status" value="1"/>
</dbReference>
<sequence length="344" mass="39117">MKSIVRKEADNIIESVVYTSEDGKEIKLTFDTVKRFLVSGDSSKVSDEEVVLFMKLCEAQKLNPFRRDVYLIKFGDEPASLVVSKDVFIRRAQKSGLCNGWRAGVIIQHDDGSVEERQGTLVLPDEKLVGGWAEVFRKDWQVPLKITVTLSEYLRRRKDGQPMRSWQQMPATMIRKVALEQALREAFMEELQGLYGAEEMGAELDETPMVQPAVVSELKEVENKPAVIAQPVEVEQPEEVQTSQEEVKPSEESKQTIQVSIQDNQSDEYQTLYIREVNIIKSKSGKDYLKIIAYTDDAEKKILYAEANEKTTQLEKNAVIKAKVSKESNYHMLIDFSKVEVASV</sequence>
<proteinExistence type="predicted"/>
<dbReference type="Pfam" id="PF03837">
    <property type="entry name" value="RecT"/>
    <property type="match status" value="1"/>
</dbReference>
<keyword evidence="3" id="KW-1185">Reference proteome</keyword>
<dbReference type="Proteomes" id="UP000000256">
    <property type="component" value="Chromosome"/>
</dbReference>
<evidence type="ECO:0000256" key="1">
    <source>
        <dbReference type="SAM" id="MobiDB-lite"/>
    </source>
</evidence>
<name>A4XJG5_CALS8</name>
<dbReference type="HOGENOM" id="CLU_073543_0_0_9"/>
<dbReference type="eggNOG" id="COG3723">
    <property type="taxonomic scope" value="Bacteria"/>
</dbReference>
<reference evidence="2 3" key="1">
    <citation type="journal article" date="2008" name="Appl. Environ. Microbiol.">
        <title>Hydrogenomics of the extremely thermophilic bacterium Caldicellulosiruptor saccharolyticus.</title>
        <authorList>
            <person name="van de Werken H.J."/>
            <person name="Verhaart M.R."/>
            <person name="VanFossen A.L."/>
            <person name="Willquist K."/>
            <person name="Lewis D.L."/>
            <person name="Nichols J.D."/>
            <person name="Goorissen H.P."/>
            <person name="Mongodin E.F."/>
            <person name="Nelson K.E."/>
            <person name="van Niel E.W."/>
            <person name="Stams A.J."/>
            <person name="Ward D.E."/>
            <person name="de Vos W.M."/>
            <person name="van der Oost J."/>
            <person name="Kelly R.M."/>
            <person name="Kengen S.W."/>
        </authorList>
    </citation>
    <scope>NUCLEOTIDE SEQUENCE [LARGE SCALE GENOMIC DNA]</scope>
    <source>
        <strain evidence="3">ATCC 43494 / DSM 8903 / Tp8T 6331</strain>
    </source>
</reference>
<dbReference type="GO" id="GO:0006310">
    <property type="term" value="P:DNA recombination"/>
    <property type="evidence" value="ECO:0007669"/>
    <property type="project" value="InterPro"/>
</dbReference>
<dbReference type="OrthoDB" id="7889018at2"/>
<dbReference type="InterPro" id="IPR018330">
    <property type="entry name" value="RecT_fam"/>
</dbReference>
<organism evidence="2 3">
    <name type="scientific">Caldicellulosiruptor saccharolyticus (strain ATCC 43494 / DSM 8903 / Tp8T 6331)</name>
    <dbReference type="NCBI Taxonomy" id="351627"/>
    <lineage>
        <taxon>Bacteria</taxon>
        <taxon>Bacillati</taxon>
        <taxon>Bacillota</taxon>
        <taxon>Bacillota incertae sedis</taxon>
        <taxon>Caldicellulosiruptorales</taxon>
        <taxon>Caldicellulosiruptoraceae</taxon>
        <taxon>Caldicellulosiruptor</taxon>
    </lineage>
</organism>
<dbReference type="KEGG" id="csc:Csac_1450"/>
<evidence type="ECO:0000313" key="3">
    <source>
        <dbReference type="Proteomes" id="UP000000256"/>
    </source>
</evidence>
<feature type="compositionally biased region" description="Low complexity" evidence="1">
    <location>
        <begin position="234"/>
        <end position="244"/>
    </location>
</feature>
<dbReference type="EMBL" id="CP000679">
    <property type="protein sequence ID" value="ABP67050.1"/>
    <property type="molecule type" value="Genomic_DNA"/>
</dbReference>
<feature type="region of interest" description="Disordered" evidence="1">
    <location>
        <begin position="234"/>
        <end position="257"/>
    </location>
</feature>